<reference evidence="7" key="2">
    <citation type="submission" date="2020-09" db="EMBL/GenBank/DDBJ databases">
        <authorList>
            <person name="Sun Q."/>
            <person name="Ohkuma M."/>
        </authorList>
    </citation>
    <scope>NUCLEOTIDE SEQUENCE</scope>
    <source>
        <strain evidence="7">JCM 14719</strain>
    </source>
</reference>
<comment type="caution">
    <text evidence="7">The sequence shown here is derived from an EMBL/GenBank/DDBJ whole genome shotgun (WGS) entry which is preliminary data.</text>
</comment>
<evidence type="ECO:0000256" key="3">
    <source>
        <dbReference type="ARBA" id="ARBA00022692"/>
    </source>
</evidence>
<dbReference type="AlphaFoldDB" id="A0A8J3FBS3"/>
<evidence type="ECO:0000256" key="5">
    <source>
        <dbReference type="ARBA" id="ARBA00023136"/>
    </source>
</evidence>
<dbReference type="GO" id="GO:0005886">
    <property type="term" value="C:plasma membrane"/>
    <property type="evidence" value="ECO:0007669"/>
    <property type="project" value="UniProtKB-SubCell"/>
</dbReference>
<reference evidence="7" key="1">
    <citation type="journal article" date="2014" name="Int. J. Syst. Evol. Microbiol.">
        <title>Complete genome sequence of Corynebacterium casei LMG S-19264T (=DSM 44701T), isolated from a smear-ripened cheese.</title>
        <authorList>
            <consortium name="US DOE Joint Genome Institute (JGI-PGF)"/>
            <person name="Walter F."/>
            <person name="Albersmeier A."/>
            <person name="Kalinowski J."/>
            <person name="Ruckert C."/>
        </authorList>
    </citation>
    <scope>NUCLEOTIDE SEQUENCE</scope>
    <source>
        <strain evidence="7">JCM 14719</strain>
    </source>
</reference>
<proteinExistence type="predicted"/>
<keyword evidence="5 6" id="KW-0472">Membrane</keyword>
<feature type="transmembrane region" description="Helical" evidence="6">
    <location>
        <begin position="95"/>
        <end position="113"/>
    </location>
</feature>
<name>A0A8J3FBS3_9BACI</name>
<dbReference type="PANTHER" id="PTHR30509">
    <property type="entry name" value="P-HYDROXYBENZOIC ACID EFFLUX PUMP SUBUNIT-RELATED"/>
    <property type="match status" value="1"/>
</dbReference>
<gene>
    <name evidence="7" type="ORF">GCM10007043_19990</name>
</gene>
<dbReference type="RefSeq" id="WP_054671564.1">
    <property type="nucleotide sequence ID" value="NZ_BMOF01000050.1"/>
</dbReference>
<feature type="transmembrane region" description="Helical" evidence="6">
    <location>
        <begin position="63"/>
        <end position="88"/>
    </location>
</feature>
<comment type="subcellular location">
    <subcellularLocation>
        <location evidence="1">Cell membrane</location>
        <topology evidence="1">Multi-pass membrane protein</topology>
    </subcellularLocation>
</comment>
<dbReference type="Proteomes" id="UP000637720">
    <property type="component" value="Unassembled WGS sequence"/>
</dbReference>
<evidence type="ECO:0000256" key="2">
    <source>
        <dbReference type="ARBA" id="ARBA00022475"/>
    </source>
</evidence>
<keyword evidence="4 6" id="KW-1133">Transmembrane helix</keyword>
<organism evidence="7 8">
    <name type="scientific">Calditerricola satsumensis</name>
    <dbReference type="NCBI Taxonomy" id="373054"/>
    <lineage>
        <taxon>Bacteria</taxon>
        <taxon>Bacillati</taxon>
        <taxon>Bacillota</taxon>
        <taxon>Bacilli</taxon>
        <taxon>Bacillales</taxon>
        <taxon>Bacillaceae</taxon>
        <taxon>Calditerricola</taxon>
    </lineage>
</organism>
<keyword evidence="8" id="KW-1185">Reference proteome</keyword>
<sequence length="365" mass="41456">MRIGARMVKTAFAVMLALYLGEWWVPGSGAIAGITAALSVQPSLQRSWQNILELLQANLMGAALAVAAALLFGSQPFVIALVVILVIALGLQLRLETTIPLALVAVIFIMDSPTDNFLETAAERLFLILIGVFSSIFVNLVFLPPQHETRLRQALQETTEAILVLLRVVMENDMKSKAFRARSKELEQQLSELNRLYCLFQEERVPPLRHRYAKQRRLVLYKEMIEACRHAFDLLRAAERYVPDIAHRDPELARLMDNQLEAMAAYHEKILLKWAGVVRSHYPHEIPVHVHRGSRQLLHEAITRYQNAAAQGNGKAEQPLFLLLGLLLEYAERLDHVDRLIDSYLAHSRPEEEPSRKIKNSLRSR</sequence>
<dbReference type="Pfam" id="PF06081">
    <property type="entry name" value="ArAE_1"/>
    <property type="match status" value="1"/>
</dbReference>
<evidence type="ECO:0000313" key="7">
    <source>
        <dbReference type="EMBL" id="GGK05964.1"/>
    </source>
</evidence>
<evidence type="ECO:0000313" key="8">
    <source>
        <dbReference type="Proteomes" id="UP000637720"/>
    </source>
</evidence>
<evidence type="ECO:0000256" key="1">
    <source>
        <dbReference type="ARBA" id="ARBA00004651"/>
    </source>
</evidence>
<evidence type="ECO:0000256" key="6">
    <source>
        <dbReference type="SAM" id="Phobius"/>
    </source>
</evidence>
<protein>
    <submittedName>
        <fullName evidence="7">Membrane protein</fullName>
    </submittedName>
</protein>
<accession>A0A8J3FBS3</accession>
<keyword evidence="3 6" id="KW-0812">Transmembrane</keyword>
<feature type="transmembrane region" description="Helical" evidence="6">
    <location>
        <begin position="125"/>
        <end position="143"/>
    </location>
</feature>
<dbReference type="InterPro" id="IPR010343">
    <property type="entry name" value="ArAE_1"/>
</dbReference>
<evidence type="ECO:0000256" key="4">
    <source>
        <dbReference type="ARBA" id="ARBA00022989"/>
    </source>
</evidence>
<keyword evidence="2" id="KW-1003">Cell membrane</keyword>
<dbReference type="EMBL" id="BMOF01000050">
    <property type="protein sequence ID" value="GGK05964.1"/>
    <property type="molecule type" value="Genomic_DNA"/>
</dbReference>
<dbReference type="PANTHER" id="PTHR30509:SF27">
    <property type="entry name" value="UPF0421 PROTEIN YGAE"/>
    <property type="match status" value="1"/>
</dbReference>